<name>A0ABR2X0F7_9FUNG</name>
<dbReference type="NCBIfam" id="TIGR00589">
    <property type="entry name" value="ogt"/>
    <property type="match status" value="1"/>
</dbReference>
<evidence type="ECO:0000256" key="11">
    <source>
        <dbReference type="ARBA" id="ARBA00049348"/>
    </source>
</evidence>
<feature type="region of interest" description="Disordered" evidence="12">
    <location>
        <begin position="13"/>
        <end position="48"/>
    </location>
</feature>
<evidence type="ECO:0000256" key="2">
    <source>
        <dbReference type="ARBA" id="ARBA00008711"/>
    </source>
</evidence>
<keyword evidence="15" id="KW-1185">Reference proteome</keyword>
<dbReference type="PANTHER" id="PTHR10815">
    <property type="entry name" value="METHYLATED-DNA--PROTEIN-CYSTEINE METHYLTRANSFERASE"/>
    <property type="match status" value="1"/>
</dbReference>
<dbReference type="Gene3D" id="1.10.10.10">
    <property type="entry name" value="Winged helix-like DNA-binding domain superfamily/Winged helix DNA-binding domain"/>
    <property type="match status" value="1"/>
</dbReference>
<dbReference type="Pfam" id="PF01035">
    <property type="entry name" value="DNA_binding_1"/>
    <property type="match status" value="1"/>
</dbReference>
<keyword evidence="7" id="KW-0227">DNA damage</keyword>
<dbReference type="SUPFAM" id="SSF46767">
    <property type="entry name" value="Methylated DNA-protein cysteine methyltransferase, C-terminal domain"/>
    <property type="match status" value="1"/>
</dbReference>
<dbReference type="InterPro" id="IPR036388">
    <property type="entry name" value="WH-like_DNA-bd_sf"/>
</dbReference>
<gene>
    <name evidence="14" type="ORF">K7432_003211</name>
</gene>
<accession>A0ABR2X0F7</accession>
<keyword evidence="5" id="KW-0489">Methyltransferase</keyword>
<comment type="caution">
    <text evidence="14">The sequence shown here is derived from an EMBL/GenBank/DDBJ whole genome shotgun (WGS) entry which is preliminary data.</text>
</comment>
<comment type="catalytic activity">
    <reaction evidence="1">
        <text>a 4-O-methyl-thymidine in DNA + L-cysteinyl-[protein] = a thymidine in DNA + S-methyl-L-cysteinyl-[protein]</text>
        <dbReference type="Rhea" id="RHEA:53428"/>
        <dbReference type="Rhea" id="RHEA-COMP:10131"/>
        <dbReference type="Rhea" id="RHEA-COMP:10132"/>
        <dbReference type="Rhea" id="RHEA-COMP:13555"/>
        <dbReference type="Rhea" id="RHEA-COMP:13556"/>
        <dbReference type="ChEBI" id="CHEBI:29950"/>
        <dbReference type="ChEBI" id="CHEBI:82612"/>
        <dbReference type="ChEBI" id="CHEBI:137386"/>
        <dbReference type="ChEBI" id="CHEBI:137387"/>
        <dbReference type="EC" id="2.1.1.63"/>
    </reaction>
</comment>
<dbReference type="InterPro" id="IPR001497">
    <property type="entry name" value="MethylDNA_cys_MeTrfase_AS"/>
</dbReference>
<evidence type="ECO:0000313" key="14">
    <source>
        <dbReference type="EMBL" id="KAK9767182.1"/>
    </source>
</evidence>
<evidence type="ECO:0000313" key="15">
    <source>
        <dbReference type="Proteomes" id="UP001479436"/>
    </source>
</evidence>
<organism evidence="14 15">
    <name type="scientific">Basidiobolus ranarum</name>
    <dbReference type="NCBI Taxonomy" id="34480"/>
    <lineage>
        <taxon>Eukaryota</taxon>
        <taxon>Fungi</taxon>
        <taxon>Fungi incertae sedis</taxon>
        <taxon>Zoopagomycota</taxon>
        <taxon>Entomophthoromycotina</taxon>
        <taxon>Basidiobolomycetes</taxon>
        <taxon>Basidiobolales</taxon>
        <taxon>Basidiobolaceae</taxon>
        <taxon>Basidiobolus</taxon>
    </lineage>
</organism>
<sequence>MLTKVQRVSPYFIKPKMVNNDTEREDKPTQHMNGKTDQLKQTSQEIKNEVDSDIETVVPFPRTEAERSSFPNYKTNRSVTEHQFRVYDLCAQIPAGSFSTYKEISNALNSSPRAVGQALRNNPFAPLPIPCHRVLTSNYFIGGYDGDWGSGNKINSKRAKLEKEGLKFDENQVLLPQFQDSKLFTDFQL</sequence>
<dbReference type="EC" id="2.1.1.63" evidence="3"/>
<keyword evidence="6" id="KW-0808">Transferase</keyword>
<evidence type="ECO:0000256" key="9">
    <source>
        <dbReference type="ARBA" id="ARBA00030795"/>
    </source>
</evidence>
<comment type="catalytic activity">
    <reaction evidence="11">
        <text>a 6-O-methyl-2'-deoxyguanosine in DNA + L-cysteinyl-[protein] = S-methyl-L-cysteinyl-[protein] + a 2'-deoxyguanosine in DNA</text>
        <dbReference type="Rhea" id="RHEA:24000"/>
        <dbReference type="Rhea" id="RHEA-COMP:10131"/>
        <dbReference type="Rhea" id="RHEA-COMP:10132"/>
        <dbReference type="Rhea" id="RHEA-COMP:11367"/>
        <dbReference type="Rhea" id="RHEA-COMP:11368"/>
        <dbReference type="ChEBI" id="CHEBI:29950"/>
        <dbReference type="ChEBI" id="CHEBI:82612"/>
        <dbReference type="ChEBI" id="CHEBI:85445"/>
        <dbReference type="ChEBI" id="CHEBI:85448"/>
        <dbReference type="EC" id="2.1.1.63"/>
    </reaction>
</comment>
<evidence type="ECO:0000256" key="7">
    <source>
        <dbReference type="ARBA" id="ARBA00022763"/>
    </source>
</evidence>
<dbReference type="CDD" id="cd06445">
    <property type="entry name" value="ATase"/>
    <property type="match status" value="1"/>
</dbReference>
<dbReference type="Proteomes" id="UP001479436">
    <property type="component" value="Unassembled WGS sequence"/>
</dbReference>
<protein>
    <recommendedName>
        <fullName evidence="4">Methylated-DNA--protein-cysteine methyltransferase</fullName>
        <ecNumber evidence="3">2.1.1.63</ecNumber>
    </recommendedName>
    <alternativeName>
        <fullName evidence="9">6-O-methylguanine-DNA methyltransferase</fullName>
    </alternativeName>
    <alternativeName>
        <fullName evidence="10">O-6-methylguanine-DNA-alkyltransferase</fullName>
    </alternativeName>
</protein>
<keyword evidence="8" id="KW-0234">DNA repair</keyword>
<evidence type="ECO:0000256" key="1">
    <source>
        <dbReference type="ARBA" id="ARBA00001286"/>
    </source>
</evidence>
<evidence type="ECO:0000256" key="3">
    <source>
        <dbReference type="ARBA" id="ARBA00011918"/>
    </source>
</evidence>
<dbReference type="PROSITE" id="PS00374">
    <property type="entry name" value="MGMT"/>
    <property type="match status" value="1"/>
</dbReference>
<evidence type="ECO:0000256" key="8">
    <source>
        <dbReference type="ARBA" id="ARBA00023204"/>
    </source>
</evidence>
<reference evidence="14 15" key="1">
    <citation type="submission" date="2023-04" db="EMBL/GenBank/DDBJ databases">
        <title>Genome of Basidiobolus ranarum AG-B5.</title>
        <authorList>
            <person name="Stajich J.E."/>
            <person name="Carter-House D."/>
            <person name="Gryganskyi A."/>
        </authorList>
    </citation>
    <scope>NUCLEOTIDE SEQUENCE [LARGE SCALE GENOMIC DNA]</scope>
    <source>
        <strain evidence="14 15">AG-B5</strain>
    </source>
</reference>
<evidence type="ECO:0000256" key="10">
    <source>
        <dbReference type="ARBA" id="ARBA00031621"/>
    </source>
</evidence>
<evidence type="ECO:0000259" key="13">
    <source>
        <dbReference type="Pfam" id="PF01035"/>
    </source>
</evidence>
<evidence type="ECO:0000256" key="5">
    <source>
        <dbReference type="ARBA" id="ARBA00022603"/>
    </source>
</evidence>
<feature type="domain" description="Methylated-DNA-[protein]-cysteine S-methyltransferase DNA binding" evidence="13">
    <location>
        <begin position="83"/>
        <end position="165"/>
    </location>
</feature>
<evidence type="ECO:0000256" key="6">
    <source>
        <dbReference type="ARBA" id="ARBA00022679"/>
    </source>
</evidence>
<comment type="similarity">
    <text evidence="2">Belongs to the MGMT family.</text>
</comment>
<dbReference type="EMBL" id="JASJQH010000095">
    <property type="protein sequence ID" value="KAK9767182.1"/>
    <property type="molecule type" value="Genomic_DNA"/>
</dbReference>
<dbReference type="InterPro" id="IPR036217">
    <property type="entry name" value="MethylDNA_cys_MeTrfase_DNAb"/>
</dbReference>
<evidence type="ECO:0000256" key="12">
    <source>
        <dbReference type="SAM" id="MobiDB-lite"/>
    </source>
</evidence>
<dbReference type="PANTHER" id="PTHR10815:SF13">
    <property type="entry name" value="METHYLATED-DNA--PROTEIN-CYSTEINE METHYLTRANSFERASE"/>
    <property type="match status" value="1"/>
</dbReference>
<evidence type="ECO:0000256" key="4">
    <source>
        <dbReference type="ARBA" id="ARBA00015377"/>
    </source>
</evidence>
<dbReference type="InterPro" id="IPR014048">
    <property type="entry name" value="MethylDNA_cys_MeTrfase_DNA-bd"/>
</dbReference>
<feature type="compositionally biased region" description="Polar residues" evidence="12">
    <location>
        <begin position="30"/>
        <end position="45"/>
    </location>
</feature>
<proteinExistence type="inferred from homology"/>